<dbReference type="SMART" id="SM00531">
    <property type="entry name" value="TFIIE"/>
    <property type="match status" value="1"/>
</dbReference>
<dbReference type="AlphaFoldDB" id="A0A4P9XFV6"/>
<evidence type="ECO:0000259" key="1">
    <source>
        <dbReference type="SMART" id="SM00531"/>
    </source>
</evidence>
<dbReference type="OrthoDB" id="361102at2759"/>
<name>A0A4P9XFV6_9FUNG</name>
<evidence type="ECO:0000313" key="2">
    <source>
        <dbReference type="EMBL" id="RKP04050.1"/>
    </source>
</evidence>
<dbReference type="STRING" id="1555241.A0A4P9XFV6"/>
<feature type="non-terminal residue" evidence="2">
    <location>
        <position position="197"/>
    </location>
</feature>
<dbReference type="InterPro" id="IPR039997">
    <property type="entry name" value="TFE"/>
</dbReference>
<organism evidence="2 3">
    <name type="scientific">Caulochytrium protostelioides</name>
    <dbReference type="NCBI Taxonomy" id="1555241"/>
    <lineage>
        <taxon>Eukaryota</taxon>
        <taxon>Fungi</taxon>
        <taxon>Fungi incertae sedis</taxon>
        <taxon>Chytridiomycota</taxon>
        <taxon>Chytridiomycota incertae sedis</taxon>
        <taxon>Chytridiomycetes</taxon>
        <taxon>Caulochytriales</taxon>
        <taxon>Caulochytriaceae</taxon>
        <taxon>Caulochytrium</taxon>
    </lineage>
</organism>
<evidence type="ECO:0000313" key="3">
    <source>
        <dbReference type="Proteomes" id="UP000274922"/>
    </source>
</evidence>
<accession>A0A4P9XFV6</accession>
<reference evidence="3" key="1">
    <citation type="journal article" date="2018" name="Nat. Microbiol.">
        <title>Leveraging single-cell genomics to expand the fungal tree of life.</title>
        <authorList>
            <person name="Ahrendt S.R."/>
            <person name="Quandt C.A."/>
            <person name="Ciobanu D."/>
            <person name="Clum A."/>
            <person name="Salamov A."/>
            <person name="Andreopoulos B."/>
            <person name="Cheng J.F."/>
            <person name="Woyke T."/>
            <person name="Pelin A."/>
            <person name="Henrissat B."/>
            <person name="Reynolds N.K."/>
            <person name="Benny G.L."/>
            <person name="Smith M.E."/>
            <person name="James T.Y."/>
            <person name="Grigoriev I.V."/>
        </authorList>
    </citation>
    <scope>NUCLEOTIDE SEQUENCE [LARGE SCALE GENOMIC DNA]</scope>
    <source>
        <strain evidence="3">ATCC 52028</strain>
    </source>
</reference>
<dbReference type="PANTHER" id="PTHR13097">
    <property type="entry name" value="TRANSCRIPTION INITIATION FACTOR IIE, ALPHA SUBUNIT"/>
    <property type="match status" value="1"/>
</dbReference>
<dbReference type="GO" id="GO:0005673">
    <property type="term" value="C:transcription factor TFIIE complex"/>
    <property type="evidence" value="ECO:0007669"/>
    <property type="project" value="TreeGrafter"/>
</dbReference>
<keyword evidence="3" id="KW-1185">Reference proteome</keyword>
<dbReference type="PANTHER" id="PTHR13097:SF7">
    <property type="entry name" value="GENERAL TRANSCRIPTION FACTOR IIE SUBUNIT 1"/>
    <property type="match status" value="1"/>
</dbReference>
<dbReference type="EMBL" id="ML014114">
    <property type="protein sequence ID" value="RKP04050.1"/>
    <property type="molecule type" value="Genomic_DNA"/>
</dbReference>
<sequence>MVVPHQVKTLVHLVARGYYSGRAKIILEILTRHIAVPEDYLTDVFRTTPKDLSKTCNQLCEDGLIRLEMRLEAHPDRPDRKHRQRPYWYIDYKRFVDVLKFRMHKMTRALESEVAAAEVARPYGCTLCGKMFNPLDMLAVIQPDDMMPHCDVCGTLLVEADADGNLSARYTRFMSETATLLALLKEVDRLSVPEYIP</sequence>
<proteinExistence type="predicted"/>
<protein>
    <recommendedName>
        <fullName evidence="1">Transcription initiation factor IIE subunit alpha N-terminal domain-containing protein</fullName>
    </recommendedName>
</protein>
<gene>
    <name evidence="2" type="ORF">CXG81DRAFT_8734</name>
</gene>
<feature type="domain" description="Transcription initiation factor IIE subunit alpha N-terminal" evidence="1">
    <location>
        <begin position="21"/>
        <end position="172"/>
    </location>
</feature>
<dbReference type="GO" id="GO:0006367">
    <property type="term" value="P:transcription initiation at RNA polymerase II promoter"/>
    <property type="evidence" value="ECO:0007669"/>
    <property type="project" value="InterPro"/>
</dbReference>
<dbReference type="Pfam" id="PF02002">
    <property type="entry name" value="TFIIE_alpha"/>
    <property type="match status" value="1"/>
</dbReference>
<dbReference type="InterPro" id="IPR002853">
    <property type="entry name" value="TFIIE_asu"/>
</dbReference>
<dbReference type="InterPro" id="IPR024550">
    <property type="entry name" value="TFIIEa/SarR/Rpc3_HTH_dom"/>
</dbReference>
<dbReference type="Proteomes" id="UP000274922">
    <property type="component" value="Unassembled WGS sequence"/>
</dbReference>